<dbReference type="EMBL" id="JBJJXI010000018">
    <property type="protein sequence ID" value="KAL3406639.1"/>
    <property type="molecule type" value="Genomic_DNA"/>
</dbReference>
<dbReference type="SUPFAM" id="SSF48403">
    <property type="entry name" value="Ankyrin repeat"/>
    <property type="match status" value="1"/>
</dbReference>
<evidence type="ECO:0000313" key="5">
    <source>
        <dbReference type="Proteomes" id="UP001627154"/>
    </source>
</evidence>
<name>A0ABD2XP64_9HYME</name>
<reference evidence="4 5" key="1">
    <citation type="journal article" date="2024" name="bioRxiv">
        <title>A reference genome for Trichogramma kaykai: A tiny desert-dwelling parasitoid wasp with competing sex-ratio distorters.</title>
        <authorList>
            <person name="Culotta J."/>
            <person name="Lindsey A.R."/>
        </authorList>
    </citation>
    <scope>NUCLEOTIDE SEQUENCE [LARGE SCALE GENOMIC DNA]</scope>
    <source>
        <strain evidence="4 5">KSX58</strain>
    </source>
</reference>
<dbReference type="PROSITE" id="PS50088">
    <property type="entry name" value="ANK_REPEAT"/>
    <property type="match status" value="2"/>
</dbReference>
<dbReference type="AlphaFoldDB" id="A0ABD2XP64"/>
<keyword evidence="2 3" id="KW-0040">ANK repeat</keyword>
<organism evidence="4 5">
    <name type="scientific">Trichogramma kaykai</name>
    <dbReference type="NCBI Taxonomy" id="54128"/>
    <lineage>
        <taxon>Eukaryota</taxon>
        <taxon>Metazoa</taxon>
        <taxon>Ecdysozoa</taxon>
        <taxon>Arthropoda</taxon>
        <taxon>Hexapoda</taxon>
        <taxon>Insecta</taxon>
        <taxon>Pterygota</taxon>
        <taxon>Neoptera</taxon>
        <taxon>Endopterygota</taxon>
        <taxon>Hymenoptera</taxon>
        <taxon>Apocrita</taxon>
        <taxon>Proctotrupomorpha</taxon>
        <taxon>Chalcidoidea</taxon>
        <taxon>Trichogrammatidae</taxon>
        <taxon>Trichogramma</taxon>
    </lineage>
</organism>
<feature type="repeat" description="ANK" evidence="3">
    <location>
        <begin position="73"/>
        <end position="105"/>
    </location>
</feature>
<gene>
    <name evidence="4" type="ORF">TKK_000797</name>
</gene>
<dbReference type="InterPro" id="IPR002110">
    <property type="entry name" value="Ankyrin_rpt"/>
</dbReference>
<feature type="repeat" description="ANK" evidence="3">
    <location>
        <begin position="255"/>
        <end position="281"/>
    </location>
</feature>
<dbReference type="SMART" id="SM00248">
    <property type="entry name" value="ANK"/>
    <property type="match status" value="4"/>
</dbReference>
<protein>
    <recommendedName>
        <fullName evidence="6">Ankyrin repeat protein</fullName>
    </recommendedName>
</protein>
<keyword evidence="5" id="KW-1185">Reference proteome</keyword>
<evidence type="ECO:0000256" key="1">
    <source>
        <dbReference type="ARBA" id="ARBA00022737"/>
    </source>
</evidence>
<dbReference type="Proteomes" id="UP001627154">
    <property type="component" value="Unassembled WGS sequence"/>
</dbReference>
<comment type="caution">
    <text evidence="4">The sequence shown here is derived from an EMBL/GenBank/DDBJ whole genome shotgun (WGS) entry which is preliminary data.</text>
</comment>
<dbReference type="InterPro" id="IPR036770">
    <property type="entry name" value="Ankyrin_rpt-contain_sf"/>
</dbReference>
<evidence type="ECO:0008006" key="6">
    <source>
        <dbReference type="Google" id="ProtNLM"/>
    </source>
</evidence>
<proteinExistence type="predicted"/>
<accession>A0ABD2XP64</accession>
<dbReference type="PANTHER" id="PTHR24198">
    <property type="entry name" value="ANKYRIN REPEAT AND PROTEIN KINASE DOMAIN-CONTAINING PROTEIN"/>
    <property type="match status" value="1"/>
</dbReference>
<keyword evidence="1" id="KW-0677">Repeat</keyword>
<evidence type="ECO:0000256" key="2">
    <source>
        <dbReference type="ARBA" id="ARBA00023043"/>
    </source>
</evidence>
<sequence>MSDDDDSSTDPCRRHELKSYACVLYSHDDQMQFWQLCHDGKALCAEILLRSRRREIDVDLACRDTGRPWCACSRAPPLLVAADKRSYAVIGLLLGHGARVDARDESGRTALHLLSRLSSWWRIDEQERFDRHAEAVGLLAGCCCCCSSEPHRLDALDEDGRSPMFHLFEYESGNDYAERAKRVRRRQLRLLRLLLHSGAEATIVDRRGKSLLHCVADWRGPLASYHRNDHYGAAMAQSLCEHGARVNLRLGGASSGATALELAVRNLNYAVARVLVANGAEAPDELLDYRRYFPVGGTDVVNADTIVRTYYVNAAAFEELRAPRIAKMLDFLERTPSIKSVEGFNALIKWGECYSSMTIFE</sequence>
<dbReference type="PROSITE" id="PS50297">
    <property type="entry name" value="ANK_REP_REGION"/>
    <property type="match status" value="1"/>
</dbReference>
<evidence type="ECO:0000256" key="3">
    <source>
        <dbReference type="PROSITE-ProRule" id="PRU00023"/>
    </source>
</evidence>
<dbReference type="Gene3D" id="1.25.40.20">
    <property type="entry name" value="Ankyrin repeat-containing domain"/>
    <property type="match status" value="1"/>
</dbReference>
<evidence type="ECO:0000313" key="4">
    <source>
        <dbReference type="EMBL" id="KAL3406639.1"/>
    </source>
</evidence>
<dbReference type="PANTHER" id="PTHR24198:SF165">
    <property type="entry name" value="ANKYRIN REPEAT-CONTAINING PROTEIN-RELATED"/>
    <property type="match status" value="1"/>
</dbReference>